<dbReference type="InterPro" id="IPR000073">
    <property type="entry name" value="AB_hydrolase_1"/>
</dbReference>
<dbReference type="GO" id="GO:0016787">
    <property type="term" value="F:hydrolase activity"/>
    <property type="evidence" value="ECO:0007669"/>
    <property type="project" value="UniProtKB-KW"/>
</dbReference>
<dbReference type="Gene3D" id="3.40.50.1820">
    <property type="entry name" value="alpha/beta hydrolase"/>
    <property type="match status" value="1"/>
</dbReference>
<proteinExistence type="predicted"/>
<dbReference type="EMBL" id="JBHTHX010000054">
    <property type="protein sequence ID" value="MFD0883605.1"/>
    <property type="molecule type" value="Genomic_DNA"/>
</dbReference>
<name>A0ABW3DI75_9ACTN</name>
<dbReference type="PANTHER" id="PTHR43433:SF5">
    <property type="entry name" value="AB HYDROLASE-1 DOMAIN-CONTAINING PROTEIN"/>
    <property type="match status" value="1"/>
</dbReference>
<dbReference type="InterPro" id="IPR050471">
    <property type="entry name" value="AB_hydrolase"/>
</dbReference>
<keyword evidence="2" id="KW-0378">Hydrolase</keyword>
<feature type="domain" description="AB hydrolase-1" evidence="1">
    <location>
        <begin position="43"/>
        <end position="258"/>
    </location>
</feature>
<accession>A0ABW3DI75</accession>
<protein>
    <submittedName>
        <fullName evidence="2">Alpha/beta fold hydrolase</fullName>
    </submittedName>
</protein>
<reference evidence="3" key="1">
    <citation type="journal article" date="2019" name="Int. J. Syst. Evol. Microbiol.">
        <title>The Global Catalogue of Microorganisms (GCM) 10K type strain sequencing project: providing services to taxonomists for standard genome sequencing and annotation.</title>
        <authorList>
            <consortium name="The Broad Institute Genomics Platform"/>
            <consortium name="The Broad Institute Genome Sequencing Center for Infectious Disease"/>
            <person name="Wu L."/>
            <person name="Ma J."/>
        </authorList>
    </citation>
    <scope>NUCLEOTIDE SEQUENCE [LARGE SCALE GENOMIC DNA]</scope>
    <source>
        <strain evidence="3">CCUG 62974</strain>
    </source>
</reference>
<dbReference type="InterPro" id="IPR029058">
    <property type="entry name" value="AB_hydrolase_fold"/>
</dbReference>
<evidence type="ECO:0000259" key="1">
    <source>
        <dbReference type="Pfam" id="PF12697"/>
    </source>
</evidence>
<dbReference type="Proteomes" id="UP001597024">
    <property type="component" value="Unassembled WGS sequence"/>
</dbReference>
<dbReference type="PANTHER" id="PTHR43433">
    <property type="entry name" value="HYDROLASE, ALPHA/BETA FOLD FAMILY PROTEIN"/>
    <property type="match status" value="1"/>
</dbReference>
<dbReference type="SUPFAM" id="SSF53474">
    <property type="entry name" value="alpha/beta-Hydrolases"/>
    <property type="match status" value="1"/>
</dbReference>
<comment type="caution">
    <text evidence="2">The sequence shown here is derived from an EMBL/GenBank/DDBJ whole genome shotgun (WGS) entry which is preliminary data.</text>
</comment>
<evidence type="ECO:0000313" key="2">
    <source>
        <dbReference type="EMBL" id="MFD0883605.1"/>
    </source>
</evidence>
<keyword evidence="3" id="KW-1185">Reference proteome</keyword>
<gene>
    <name evidence="2" type="ORF">ACFQ08_03390</name>
</gene>
<dbReference type="Pfam" id="PF12697">
    <property type="entry name" value="Abhydrolase_6"/>
    <property type="match status" value="1"/>
</dbReference>
<evidence type="ECO:0000313" key="3">
    <source>
        <dbReference type="Proteomes" id="UP001597024"/>
    </source>
</evidence>
<sequence length="273" mass="29084">MGWDEKPGNNDVPTPVMVDVGDHALYAQVQGKGPTVVLDCGGSGQGVGTWGEDLERALAECATVVTYDRAGVGRSGGSQARTVAEMADDLRRLLHALNLELPAVFVGWSYGGLVAQSYATRHPHDVAGLVFVDPTATGTPPGSALVRDLSFLLAPRLLRLRAMFGGTNAQPLRELAVTLTGMQNAMREVAEARQESGLPPVPIRVITAGRRPRMPKAHLEHLNADHRALAGQSPHGQMMVAERAGHQIPFEQPEIIVQAVSEVLGLPPRAQKA</sequence>
<organism evidence="2 3">
    <name type="scientific">Streptosporangium algeriense</name>
    <dbReference type="NCBI Taxonomy" id="1682748"/>
    <lineage>
        <taxon>Bacteria</taxon>
        <taxon>Bacillati</taxon>
        <taxon>Actinomycetota</taxon>
        <taxon>Actinomycetes</taxon>
        <taxon>Streptosporangiales</taxon>
        <taxon>Streptosporangiaceae</taxon>
        <taxon>Streptosporangium</taxon>
    </lineage>
</organism>